<dbReference type="PRINTS" id="PR00080">
    <property type="entry name" value="SDRFAMILY"/>
</dbReference>
<dbReference type="InterPro" id="IPR002347">
    <property type="entry name" value="SDR_fam"/>
</dbReference>
<dbReference type="InterPro" id="IPR036291">
    <property type="entry name" value="NAD(P)-bd_dom_sf"/>
</dbReference>
<dbReference type="Gene3D" id="3.40.50.720">
    <property type="entry name" value="NAD(P)-binding Rossmann-like Domain"/>
    <property type="match status" value="1"/>
</dbReference>
<dbReference type="Pfam" id="PF00106">
    <property type="entry name" value="adh_short"/>
    <property type="match status" value="1"/>
</dbReference>
<evidence type="ECO:0000313" key="2">
    <source>
        <dbReference type="EMBL" id="KAJ8417916.1"/>
    </source>
</evidence>
<dbReference type="GO" id="GO:0016491">
    <property type="term" value="F:oxidoreductase activity"/>
    <property type="evidence" value="ECO:0007669"/>
    <property type="project" value="TreeGrafter"/>
</dbReference>
<protein>
    <recommendedName>
        <fullName evidence="4">C-factor-like</fullName>
    </recommendedName>
</protein>
<name>A0AAD7TBH6_9TELE</name>
<evidence type="ECO:0000313" key="3">
    <source>
        <dbReference type="Proteomes" id="UP001221898"/>
    </source>
</evidence>
<dbReference type="PANTHER" id="PTHR43544:SF33">
    <property type="entry name" value="C-FACTOR"/>
    <property type="match status" value="1"/>
</dbReference>
<dbReference type="CDD" id="cd05325">
    <property type="entry name" value="carb_red_sniffer_like_SDR_c"/>
    <property type="match status" value="1"/>
</dbReference>
<dbReference type="PRINTS" id="PR00081">
    <property type="entry name" value="GDHRDH"/>
</dbReference>
<dbReference type="PANTHER" id="PTHR43544">
    <property type="entry name" value="SHORT-CHAIN DEHYDROGENASE/REDUCTASE"/>
    <property type="match status" value="1"/>
</dbReference>
<comment type="caution">
    <text evidence="2">The sequence shown here is derived from an EMBL/GenBank/DDBJ whole genome shotgun (WGS) entry which is preliminary data.</text>
</comment>
<dbReference type="SUPFAM" id="SSF51735">
    <property type="entry name" value="NAD(P)-binding Rossmann-fold domains"/>
    <property type="match status" value="1"/>
</dbReference>
<evidence type="ECO:0008006" key="4">
    <source>
        <dbReference type="Google" id="ProtNLM"/>
    </source>
</evidence>
<dbReference type="InterPro" id="IPR051468">
    <property type="entry name" value="Fungal_SecMetab_SDRs"/>
</dbReference>
<comment type="similarity">
    <text evidence="1">Belongs to the short-chain dehydrogenases/reductases (SDR) family.</text>
</comment>
<organism evidence="2 3">
    <name type="scientific">Aldrovandia affinis</name>
    <dbReference type="NCBI Taxonomy" id="143900"/>
    <lineage>
        <taxon>Eukaryota</taxon>
        <taxon>Metazoa</taxon>
        <taxon>Chordata</taxon>
        <taxon>Craniata</taxon>
        <taxon>Vertebrata</taxon>
        <taxon>Euteleostomi</taxon>
        <taxon>Actinopterygii</taxon>
        <taxon>Neopterygii</taxon>
        <taxon>Teleostei</taxon>
        <taxon>Notacanthiformes</taxon>
        <taxon>Halosauridae</taxon>
        <taxon>Aldrovandia</taxon>
    </lineage>
</organism>
<keyword evidence="3" id="KW-1185">Reference proteome</keyword>
<reference evidence="2" key="1">
    <citation type="journal article" date="2023" name="Science">
        <title>Genome structures resolve the early diversification of teleost fishes.</title>
        <authorList>
            <person name="Parey E."/>
            <person name="Louis A."/>
            <person name="Montfort J."/>
            <person name="Bouchez O."/>
            <person name="Roques C."/>
            <person name="Iampietro C."/>
            <person name="Lluch J."/>
            <person name="Castinel A."/>
            <person name="Donnadieu C."/>
            <person name="Desvignes T."/>
            <person name="Floi Bucao C."/>
            <person name="Jouanno E."/>
            <person name="Wen M."/>
            <person name="Mejri S."/>
            <person name="Dirks R."/>
            <person name="Jansen H."/>
            <person name="Henkel C."/>
            <person name="Chen W.J."/>
            <person name="Zahm M."/>
            <person name="Cabau C."/>
            <person name="Klopp C."/>
            <person name="Thompson A.W."/>
            <person name="Robinson-Rechavi M."/>
            <person name="Braasch I."/>
            <person name="Lecointre G."/>
            <person name="Bobe J."/>
            <person name="Postlethwait J.H."/>
            <person name="Berthelot C."/>
            <person name="Roest Crollius H."/>
            <person name="Guiguen Y."/>
        </authorList>
    </citation>
    <scope>NUCLEOTIDE SEQUENCE</scope>
    <source>
        <strain evidence="2">NC1722</strain>
    </source>
</reference>
<dbReference type="Proteomes" id="UP001221898">
    <property type="component" value="Unassembled WGS sequence"/>
</dbReference>
<dbReference type="GO" id="GO:0005737">
    <property type="term" value="C:cytoplasm"/>
    <property type="evidence" value="ECO:0007669"/>
    <property type="project" value="TreeGrafter"/>
</dbReference>
<dbReference type="EMBL" id="JAINUG010000003">
    <property type="protein sequence ID" value="KAJ8417916.1"/>
    <property type="molecule type" value="Genomic_DNA"/>
</dbReference>
<gene>
    <name evidence="2" type="ORF">AAFF_G00227590</name>
</gene>
<dbReference type="AlphaFoldDB" id="A0AAD7TBH6"/>
<sequence>MEVRLVKCFQDHPCARMAEVICSVWSVHEAGADGWFPLIYYASVERRLLPACPHRGAWTGSDGTWVNQREAGAGPPGKVMRNAAPDSTGGINAVRPARPVPYPQRCSTLGGSAAGLPPSLAPALGLLAETPQLPTQHSSGVTQRIPGVVVSWKTGLRQTVTMEARRCNSVLVTGSNRGIGLELVRQLAESANPPSQIFAGCRDPAGPRAKDLNDLAQKHSKRITIFPLDTADPVSIKEASRVVGSKLADGSLNLLINNAAINGPRTLQETGLKEMVEGYVTNVVGPMLIVKEFLPFLQRAAAQPGSGAGRSCSMPAIINVSTLLASMEKCHETFSLAPMYSYRTSKAALNMLTCCLAEDFKKDGILVTAIHPGWVQTDMGGPEAPVATVDSVSGMLRVISSLTAKHSGTLLDWEGNRIPW</sequence>
<proteinExistence type="inferred from homology"/>
<evidence type="ECO:0000256" key="1">
    <source>
        <dbReference type="RuleBase" id="RU000363"/>
    </source>
</evidence>
<accession>A0AAD7TBH6</accession>